<proteinExistence type="predicted"/>
<reference evidence="1" key="1">
    <citation type="journal article" date="2020" name="Stud. Mycol.">
        <title>101 Dothideomycetes genomes: a test case for predicting lifestyles and emergence of pathogens.</title>
        <authorList>
            <person name="Haridas S."/>
            <person name="Albert R."/>
            <person name="Binder M."/>
            <person name="Bloem J."/>
            <person name="Labutti K."/>
            <person name="Salamov A."/>
            <person name="Andreopoulos B."/>
            <person name="Baker S."/>
            <person name="Barry K."/>
            <person name="Bills G."/>
            <person name="Bluhm B."/>
            <person name="Cannon C."/>
            <person name="Castanera R."/>
            <person name="Culley D."/>
            <person name="Daum C."/>
            <person name="Ezra D."/>
            <person name="Gonzalez J."/>
            <person name="Henrissat B."/>
            <person name="Kuo A."/>
            <person name="Liang C."/>
            <person name="Lipzen A."/>
            <person name="Lutzoni F."/>
            <person name="Magnuson J."/>
            <person name="Mondo S."/>
            <person name="Nolan M."/>
            <person name="Ohm R."/>
            <person name="Pangilinan J."/>
            <person name="Park H.-J."/>
            <person name="Ramirez L."/>
            <person name="Alfaro M."/>
            <person name="Sun H."/>
            <person name="Tritt A."/>
            <person name="Yoshinaga Y."/>
            <person name="Zwiers L.-H."/>
            <person name="Turgeon B."/>
            <person name="Goodwin S."/>
            <person name="Spatafora J."/>
            <person name="Crous P."/>
            <person name="Grigoriev I."/>
        </authorList>
    </citation>
    <scope>NUCLEOTIDE SEQUENCE</scope>
    <source>
        <strain evidence="1">CBS 122367</strain>
    </source>
</reference>
<dbReference type="AlphaFoldDB" id="A0A6G1IMR6"/>
<accession>A0A6G1IMR6</accession>
<evidence type="ECO:0000313" key="2">
    <source>
        <dbReference type="Proteomes" id="UP000799291"/>
    </source>
</evidence>
<dbReference type="EMBL" id="MU005605">
    <property type="protein sequence ID" value="KAF2679241.1"/>
    <property type="molecule type" value="Genomic_DNA"/>
</dbReference>
<name>A0A6G1IMR6_9PLEO</name>
<sequence length="131" mass="14390">MWECTITLHGAQMIEKGKLRVESKLLGELGLFDYTFLDNLALVPLDMASLSVSPLGQGTQVLCCAVVDEGKRLSYALEVGYLEGDEVTDVNRPIKQGEGFSCLIDCELLADWGYTLSTLNATWAVLASVWR</sequence>
<protein>
    <submittedName>
        <fullName evidence="1">Uncharacterized protein</fullName>
    </submittedName>
</protein>
<evidence type="ECO:0000313" key="1">
    <source>
        <dbReference type="EMBL" id="KAF2679241.1"/>
    </source>
</evidence>
<gene>
    <name evidence="1" type="ORF">K458DRAFT_119337</name>
</gene>
<keyword evidence="2" id="KW-1185">Reference proteome</keyword>
<dbReference type="Proteomes" id="UP000799291">
    <property type="component" value="Unassembled WGS sequence"/>
</dbReference>
<organism evidence="1 2">
    <name type="scientific">Lentithecium fluviatile CBS 122367</name>
    <dbReference type="NCBI Taxonomy" id="1168545"/>
    <lineage>
        <taxon>Eukaryota</taxon>
        <taxon>Fungi</taxon>
        <taxon>Dikarya</taxon>
        <taxon>Ascomycota</taxon>
        <taxon>Pezizomycotina</taxon>
        <taxon>Dothideomycetes</taxon>
        <taxon>Pleosporomycetidae</taxon>
        <taxon>Pleosporales</taxon>
        <taxon>Massarineae</taxon>
        <taxon>Lentitheciaceae</taxon>
        <taxon>Lentithecium</taxon>
    </lineage>
</organism>